<dbReference type="Proteomes" id="UP000024635">
    <property type="component" value="Unassembled WGS sequence"/>
</dbReference>
<dbReference type="EMBL" id="JARK01001383">
    <property type="protein sequence ID" value="EYC12400.1"/>
    <property type="molecule type" value="Genomic_DNA"/>
</dbReference>
<proteinExistence type="predicted"/>
<name>A0A016UB48_9BILA</name>
<keyword evidence="2" id="KW-1185">Reference proteome</keyword>
<comment type="caution">
    <text evidence="1">The sequence shown here is derived from an EMBL/GenBank/DDBJ whole genome shotgun (WGS) entry which is preliminary data.</text>
</comment>
<organism evidence="1 2">
    <name type="scientific">Ancylostoma ceylanicum</name>
    <dbReference type="NCBI Taxonomy" id="53326"/>
    <lineage>
        <taxon>Eukaryota</taxon>
        <taxon>Metazoa</taxon>
        <taxon>Ecdysozoa</taxon>
        <taxon>Nematoda</taxon>
        <taxon>Chromadorea</taxon>
        <taxon>Rhabditida</taxon>
        <taxon>Rhabditina</taxon>
        <taxon>Rhabditomorpha</taxon>
        <taxon>Strongyloidea</taxon>
        <taxon>Ancylostomatidae</taxon>
        <taxon>Ancylostomatinae</taxon>
        <taxon>Ancylostoma</taxon>
    </lineage>
</organism>
<gene>
    <name evidence="1" type="primary">Acey_s0047.g1459</name>
    <name evidence="1" type="ORF">Y032_0047g1459</name>
</gene>
<evidence type="ECO:0000313" key="1">
    <source>
        <dbReference type="EMBL" id="EYC12400.1"/>
    </source>
</evidence>
<protein>
    <submittedName>
        <fullName evidence="1">Uncharacterized protein</fullName>
    </submittedName>
</protein>
<accession>A0A016UB48</accession>
<dbReference type="AlphaFoldDB" id="A0A016UB48"/>
<reference evidence="2" key="1">
    <citation type="journal article" date="2015" name="Nat. Genet.">
        <title>The genome and transcriptome of the zoonotic hookworm Ancylostoma ceylanicum identify infection-specific gene families.</title>
        <authorList>
            <person name="Schwarz E.M."/>
            <person name="Hu Y."/>
            <person name="Antoshechkin I."/>
            <person name="Miller M.M."/>
            <person name="Sternberg P.W."/>
            <person name="Aroian R.V."/>
        </authorList>
    </citation>
    <scope>NUCLEOTIDE SEQUENCE</scope>
    <source>
        <strain evidence="2">HY135</strain>
    </source>
</reference>
<evidence type="ECO:0000313" key="2">
    <source>
        <dbReference type="Proteomes" id="UP000024635"/>
    </source>
</evidence>
<sequence>MGGVALDAHICSTDAYFKVITARSIYTSAMTSMTWRFTRTYRNLRTFLMECENGNTFFKALGNDLFVNTDVLVDMKNTSNPIMKDLISYPADLYAKYHDAVSFMQKETEQMHTKTLMWPASLTDKKYKLTQTILTRAAPYLAELKQELDKLLPTLQDKQKQIFDDIFAEMGEIEAFLVKEIVVSVLW</sequence>